<dbReference type="Proteomes" id="UP000015104">
    <property type="component" value="Unassembled WGS sequence"/>
</dbReference>
<dbReference type="EnsemblMetazoa" id="tetur21g02000.1">
    <property type="protein sequence ID" value="tetur21g02000.1"/>
    <property type="gene ID" value="tetur21g02000"/>
</dbReference>
<dbReference type="AlphaFoldDB" id="T1KU39"/>
<name>T1KU39_TETUR</name>
<organism evidence="2 3">
    <name type="scientific">Tetranychus urticae</name>
    <name type="common">Two-spotted spider mite</name>
    <dbReference type="NCBI Taxonomy" id="32264"/>
    <lineage>
        <taxon>Eukaryota</taxon>
        <taxon>Metazoa</taxon>
        <taxon>Ecdysozoa</taxon>
        <taxon>Arthropoda</taxon>
        <taxon>Chelicerata</taxon>
        <taxon>Arachnida</taxon>
        <taxon>Acari</taxon>
        <taxon>Acariformes</taxon>
        <taxon>Trombidiformes</taxon>
        <taxon>Prostigmata</taxon>
        <taxon>Eleutherengona</taxon>
        <taxon>Raphignathae</taxon>
        <taxon>Tetranychoidea</taxon>
        <taxon>Tetranychidae</taxon>
        <taxon>Tetranychus</taxon>
    </lineage>
</organism>
<accession>T1KU39</accession>
<protein>
    <submittedName>
        <fullName evidence="2">Uncharacterized protein</fullName>
    </submittedName>
</protein>
<evidence type="ECO:0000256" key="1">
    <source>
        <dbReference type="SAM" id="Phobius"/>
    </source>
</evidence>
<dbReference type="EMBL" id="CAEY01000548">
    <property type="status" value="NOT_ANNOTATED_CDS"/>
    <property type="molecule type" value="Genomic_DNA"/>
</dbReference>
<reference evidence="3" key="1">
    <citation type="submission" date="2011-08" db="EMBL/GenBank/DDBJ databases">
        <authorList>
            <person name="Rombauts S."/>
        </authorList>
    </citation>
    <scope>NUCLEOTIDE SEQUENCE</scope>
    <source>
        <strain evidence="3">London</strain>
    </source>
</reference>
<keyword evidence="1" id="KW-1133">Transmembrane helix</keyword>
<dbReference type="HOGENOM" id="CLU_2708007_0_0_1"/>
<proteinExistence type="predicted"/>
<feature type="transmembrane region" description="Helical" evidence="1">
    <location>
        <begin position="75"/>
        <end position="97"/>
    </location>
</feature>
<keyword evidence="1" id="KW-0472">Membrane</keyword>
<keyword evidence="1" id="KW-0812">Transmembrane</keyword>
<reference evidence="2" key="2">
    <citation type="submission" date="2015-06" db="UniProtKB">
        <authorList>
            <consortium name="EnsemblMetazoa"/>
        </authorList>
    </citation>
    <scope>IDENTIFICATION</scope>
</reference>
<sequence length="108" mass="11688">MLGKMGCGSIKSTNKSDVLIEDIDTNIGSVSLMEVSEDRSMLVIAGELGTALVISKFSSPTEIIGKLVGHGIHSLLIFVLPWVKCFLFTLKCSLFLVKCSCMFKISSK</sequence>
<evidence type="ECO:0000313" key="3">
    <source>
        <dbReference type="Proteomes" id="UP000015104"/>
    </source>
</evidence>
<evidence type="ECO:0000313" key="2">
    <source>
        <dbReference type="EnsemblMetazoa" id="tetur21g02000.1"/>
    </source>
</evidence>
<keyword evidence="3" id="KW-1185">Reference proteome</keyword>